<protein>
    <submittedName>
        <fullName evidence="6">Uncharacterized protein</fullName>
    </submittedName>
</protein>
<dbReference type="GO" id="GO:0005886">
    <property type="term" value="C:plasma membrane"/>
    <property type="evidence" value="ECO:0007669"/>
    <property type="project" value="TreeGrafter"/>
</dbReference>
<name>A0AA89AI06_9ASTE</name>
<keyword evidence="4" id="KW-0418">Kinase</keyword>
<comment type="caution">
    <text evidence="6">The sequence shown here is derived from an EMBL/GenBank/DDBJ whole genome shotgun (WGS) entry which is preliminary data.</text>
</comment>
<evidence type="ECO:0000256" key="2">
    <source>
        <dbReference type="ARBA" id="ARBA00022679"/>
    </source>
</evidence>
<feature type="non-terminal residue" evidence="6">
    <location>
        <position position="1"/>
    </location>
</feature>
<proteinExistence type="predicted"/>
<evidence type="ECO:0000313" key="7">
    <source>
        <dbReference type="Proteomes" id="UP001188597"/>
    </source>
</evidence>
<dbReference type="PANTHER" id="PTHR27002:SF1075">
    <property type="entry name" value="RECEPTOR-LIKE SERINE_THREONINE-PROTEIN KINASE"/>
    <property type="match status" value="1"/>
</dbReference>
<accession>A0AA89AI06</accession>
<dbReference type="Proteomes" id="UP001188597">
    <property type="component" value="Unassembled WGS sequence"/>
</dbReference>
<dbReference type="PANTHER" id="PTHR27002">
    <property type="entry name" value="RECEPTOR-LIKE SERINE/THREONINE-PROTEIN KINASE SD1-8"/>
    <property type="match status" value="1"/>
</dbReference>
<keyword evidence="1" id="KW-0723">Serine/threonine-protein kinase</keyword>
<dbReference type="AlphaFoldDB" id="A0AA89AI06"/>
<dbReference type="Gene3D" id="1.10.510.10">
    <property type="entry name" value="Transferase(Phosphotransferase) domain 1"/>
    <property type="match status" value="1"/>
</dbReference>
<evidence type="ECO:0000256" key="3">
    <source>
        <dbReference type="ARBA" id="ARBA00022741"/>
    </source>
</evidence>
<dbReference type="GO" id="GO:0005524">
    <property type="term" value="F:ATP binding"/>
    <property type="evidence" value="ECO:0007669"/>
    <property type="project" value="UniProtKB-KW"/>
</dbReference>
<keyword evidence="5" id="KW-0067">ATP-binding</keyword>
<evidence type="ECO:0000256" key="4">
    <source>
        <dbReference type="ARBA" id="ARBA00022777"/>
    </source>
</evidence>
<reference evidence="6" key="1">
    <citation type="submission" date="2022-12" db="EMBL/GenBank/DDBJ databases">
        <title>Draft genome assemblies for two species of Escallonia (Escalloniales).</title>
        <authorList>
            <person name="Chanderbali A."/>
            <person name="Dervinis C."/>
            <person name="Anghel I."/>
            <person name="Soltis D."/>
            <person name="Soltis P."/>
            <person name="Zapata F."/>
        </authorList>
    </citation>
    <scope>NUCLEOTIDE SEQUENCE</scope>
    <source>
        <strain evidence="6">UCBG64.0493</strain>
        <tissue evidence="6">Leaf</tissue>
    </source>
</reference>
<evidence type="ECO:0000313" key="6">
    <source>
        <dbReference type="EMBL" id="KAK3002837.1"/>
    </source>
</evidence>
<organism evidence="6 7">
    <name type="scientific">Escallonia herrerae</name>
    <dbReference type="NCBI Taxonomy" id="1293975"/>
    <lineage>
        <taxon>Eukaryota</taxon>
        <taxon>Viridiplantae</taxon>
        <taxon>Streptophyta</taxon>
        <taxon>Embryophyta</taxon>
        <taxon>Tracheophyta</taxon>
        <taxon>Spermatophyta</taxon>
        <taxon>Magnoliopsida</taxon>
        <taxon>eudicotyledons</taxon>
        <taxon>Gunneridae</taxon>
        <taxon>Pentapetalae</taxon>
        <taxon>asterids</taxon>
        <taxon>campanulids</taxon>
        <taxon>Escalloniales</taxon>
        <taxon>Escalloniaceae</taxon>
        <taxon>Escallonia</taxon>
    </lineage>
</organism>
<dbReference type="GO" id="GO:0004674">
    <property type="term" value="F:protein serine/threonine kinase activity"/>
    <property type="evidence" value="ECO:0007669"/>
    <property type="project" value="UniProtKB-KW"/>
</dbReference>
<keyword evidence="2" id="KW-0808">Transferase</keyword>
<dbReference type="EMBL" id="JAVXUP010002525">
    <property type="protein sequence ID" value="KAK3002837.1"/>
    <property type="molecule type" value="Genomic_DNA"/>
</dbReference>
<evidence type="ECO:0000256" key="1">
    <source>
        <dbReference type="ARBA" id="ARBA00022527"/>
    </source>
</evidence>
<evidence type="ECO:0000256" key="5">
    <source>
        <dbReference type="ARBA" id="ARBA00022840"/>
    </source>
</evidence>
<keyword evidence="3" id="KW-0547">Nucleotide-binding</keyword>
<keyword evidence="7" id="KW-1185">Reference proteome</keyword>
<sequence length="99" mass="11511">MNLVRILRGCIEEDEKILIYEYMPNKSFGFFSLAWELWENDRVFELIDPNLDIPSSSCTPLKYVAVGLLCIQEVPSDRPSSFNKTTCFYFWESPLACCL</sequence>
<gene>
    <name evidence="6" type="ORF">RJ639_019000</name>
</gene>